<gene>
    <name evidence="4" type="ORF">Sradi_6293300</name>
</gene>
<sequence>MYHMSYVLQHKVFNSLQQCTYKQLKQIHAFIITTSLGQLPDIRLKFLRRSTEYGEMEYPNRIFAQMGGLLNTDMTLWNAMIRGYAYNGPCENCLSLFDEMIRRDLKPNNFTYPYVLSSCSQMGLFSAGQKVHCRIIKSGFESAFSVGNALFDFYVKNVQHFEVGLVKDESLMDAGRIFDEMCEKPVELWNKMIAKYASIGDVKSARELFDEMLARDVVSWNTMISVYAKAGNVANARDLFERMPEKNVVSWTSMLGAYAAVGDIGMAQKFFNKMPEKNVVSWNSMMSIYTQKGEFQQALDLFVQMQLEDVQPDSFTFVAALSACSNLSNLESGKWIHYLIRDWPRMGVIVGTALVEMYANCGDIDKSFTAFIKIGNKDVFCYNVMIKSLAVHGRAEDAIKIFHLMQKRGMKPNDHTYSCALFACSHGGLVEEGHKIFKAVKTHLNINPKLEHYCSMIDLLCRNDQLEEAESLIKDMQVEPDIAIWGALLGGCREKGNLKLAESIISKAIELRSEESGVHVLLSNIHASMGQWSDAVRARKLMEENRMWKKTGTSSII</sequence>
<accession>A0AAW2KDC2</accession>
<proteinExistence type="inferred from homology"/>
<dbReference type="EMBL" id="JACGWJ010000029">
    <property type="protein sequence ID" value="KAL0304252.1"/>
    <property type="molecule type" value="Genomic_DNA"/>
</dbReference>
<dbReference type="InterPro" id="IPR046960">
    <property type="entry name" value="PPR_At4g14850-like_plant"/>
</dbReference>
<feature type="repeat" description="PPR" evidence="3">
    <location>
        <begin position="378"/>
        <end position="412"/>
    </location>
</feature>
<dbReference type="GO" id="GO:0003723">
    <property type="term" value="F:RNA binding"/>
    <property type="evidence" value="ECO:0007669"/>
    <property type="project" value="InterPro"/>
</dbReference>
<reference evidence="4" key="2">
    <citation type="journal article" date="2024" name="Plant">
        <title>Genomic evolution and insights into agronomic trait innovations of Sesamum species.</title>
        <authorList>
            <person name="Miao H."/>
            <person name="Wang L."/>
            <person name="Qu L."/>
            <person name="Liu H."/>
            <person name="Sun Y."/>
            <person name="Le M."/>
            <person name="Wang Q."/>
            <person name="Wei S."/>
            <person name="Zheng Y."/>
            <person name="Lin W."/>
            <person name="Duan Y."/>
            <person name="Cao H."/>
            <person name="Xiong S."/>
            <person name="Wang X."/>
            <person name="Wei L."/>
            <person name="Li C."/>
            <person name="Ma Q."/>
            <person name="Ju M."/>
            <person name="Zhao R."/>
            <person name="Li G."/>
            <person name="Mu C."/>
            <person name="Tian Q."/>
            <person name="Mei H."/>
            <person name="Zhang T."/>
            <person name="Gao T."/>
            <person name="Zhang H."/>
        </authorList>
    </citation>
    <scope>NUCLEOTIDE SEQUENCE</scope>
    <source>
        <strain evidence="4">G02</strain>
    </source>
</reference>
<reference evidence="4" key="1">
    <citation type="submission" date="2020-06" db="EMBL/GenBank/DDBJ databases">
        <authorList>
            <person name="Li T."/>
            <person name="Hu X."/>
            <person name="Zhang T."/>
            <person name="Song X."/>
            <person name="Zhang H."/>
            <person name="Dai N."/>
            <person name="Sheng W."/>
            <person name="Hou X."/>
            <person name="Wei L."/>
        </authorList>
    </citation>
    <scope>NUCLEOTIDE SEQUENCE</scope>
    <source>
        <strain evidence="4">G02</strain>
        <tissue evidence="4">Leaf</tissue>
    </source>
</reference>
<dbReference type="PROSITE" id="PS51375">
    <property type="entry name" value="PPR"/>
    <property type="match status" value="5"/>
</dbReference>
<evidence type="ECO:0000256" key="1">
    <source>
        <dbReference type="ARBA" id="ARBA00006643"/>
    </source>
</evidence>
<feature type="repeat" description="PPR" evidence="3">
    <location>
        <begin position="216"/>
        <end position="250"/>
    </location>
</feature>
<dbReference type="Pfam" id="PF01535">
    <property type="entry name" value="PPR"/>
    <property type="match status" value="3"/>
</dbReference>
<dbReference type="AlphaFoldDB" id="A0AAW2KDC2"/>
<comment type="caution">
    <text evidence="4">The sequence shown here is derived from an EMBL/GenBank/DDBJ whole genome shotgun (WGS) entry which is preliminary data.</text>
</comment>
<evidence type="ECO:0000256" key="2">
    <source>
        <dbReference type="ARBA" id="ARBA00022737"/>
    </source>
</evidence>
<organism evidence="4">
    <name type="scientific">Sesamum radiatum</name>
    <name type="common">Black benniseed</name>
    <dbReference type="NCBI Taxonomy" id="300843"/>
    <lineage>
        <taxon>Eukaryota</taxon>
        <taxon>Viridiplantae</taxon>
        <taxon>Streptophyta</taxon>
        <taxon>Embryophyta</taxon>
        <taxon>Tracheophyta</taxon>
        <taxon>Spermatophyta</taxon>
        <taxon>Magnoliopsida</taxon>
        <taxon>eudicotyledons</taxon>
        <taxon>Gunneridae</taxon>
        <taxon>Pentapetalae</taxon>
        <taxon>asterids</taxon>
        <taxon>lamiids</taxon>
        <taxon>Lamiales</taxon>
        <taxon>Pedaliaceae</taxon>
        <taxon>Sesamum</taxon>
    </lineage>
</organism>
<keyword evidence="2" id="KW-0677">Repeat</keyword>
<dbReference type="FunFam" id="1.25.40.10:FF:000090">
    <property type="entry name" value="Pentatricopeptide repeat-containing protein, chloroplastic"/>
    <property type="match status" value="1"/>
</dbReference>
<evidence type="ECO:0000256" key="3">
    <source>
        <dbReference type="PROSITE-ProRule" id="PRU00708"/>
    </source>
</evidence>
<dbReference type="InterPro" id="IPR046848">
    <property type="entry name" value="E_motif"/>
</dbReference>
<dbReference type="FunFam" id="1.25.40.10:FF:000333">
    <property type="entry name" value="Pentatricopeptide repeat-containing protein"/>
    <property type="match status" value="1"/>
</dbReference>
<dbReference type="Pfam" id="PF20431">
    <property type="entry name" value="E_motif"/>
    <property type="match status" value="1"/>
</dbReference>
<feature type="repeat" description="PPR" evidence="3">
    <location>
        <begin position="185"/>
        <end position="215"/>
    </location>
</feature>
<dbReference type="InterPro" id="IPR002885">
    <property type="entry name" value="PPR_rpt"/>
</dbReference>
<name>A0AAW2KDC2_SESRA</name>
<dbReference type="NCBIfam" id="TIGR00756">
    <property type="entry name" value="PPR"/>
    <property type="match status" value="6"/>
</dbReference>
<dbReference type="Gene3D" id="1.25.40.10">
    <property type="entry name" value="Tetratricopeptide repeat domain"/>
    <property type="match status" value="4"/>
</dbReference>
<dbReference type="Pfam" id="PF13041">
    <property type="entry name" value="PPR_2"/>
    <property type="match status" value="3"/>
</dbReference>
<dbReference type="GO" id="GO:0009451">
    <property type="term" value="P:RNA modification"/>
    <property type="evidence" value="ECO:0007669"/>
    <property type="project" value="InterPro"/>
</dbReference>
<protein>
    <submittedName>
        <fullName evidence="4">Pentatricopeptide repeat-containing protein</fullName>
    </submittedName>
</protein>
<dbReference type="PANTHER" id="PTHR47926:SF403">
    <property type="entry name" value="PENTACOTRIPEPTIDE-REPEAT REGION OF PRORP DOMAIN-CONTAINING PROTEIN"/>
    <property type="match status" value="1"/>
</dbReference>
<feature type="repeat" description="PPR" evidence="3">
    <location>
        <begin position="73"/>
        <end position="107"/>
    </location>
</feature>
<dbReference type="SUPFAM" id="SSF48452">
    <property type="entry name" value="TPR-like"/>
    <property type="match status" value="1"/>
</dbReference>
<dbReference type="PANTHER" id="PTHR47926">
    <property type="entry name" value="PENTATRICOPEPTIDE REPEAT-CONTAINING PROTEIN"/>
    <property type="match status" value="1"/>
</dbReference>
<evidence type="ECO:0000313" key="4">
    <source>
        <dbReference type="EMBL" id="KAL0304252.1"/>
    </source>
</evidence>
<dbReference type="InterPro" id="IPR011990">
    <property type="entry name" value="TPR-like_helical_dom_sf"/>
</dbReference>
<comment type="similarity">
    <text evidence="1">Belongs to the PPR family. PCMP-H subfamily.</text>
</comment>
<feature type="repeat" description="PPR" evidence="3">
    <location>
        <begin position="278"/>
        <end position="312"/>
    </location>
</feature>